<dbReference type="Proteomes" id="UP000076874">
    <property type="component" value="Unassembled WGS sequence"/>
</dbReference>
<organism evidence="3 4">
    <name type="scientific">Niveomyces insectorum RCEF 264</name>
    <dbReference type="NCBI Taxonomy" id="1081102"/>
    <lineage>
        <taxon>Eukaryota</taxon>
        <taxon>Fungi</taxon>
        <taxon>Dikarya</taxon>
        <taxon>Ascomycota</taxon>
        <taxon>Pezizomycotina</taxon>
        <taxon>Sordariomycetes</taxon>
        <taxon>Hypocreomycetidae</taxon>
        <taxon>Hypocreales</taxon>
        <taxon>Cordycipitaceae</taxon>
        <taxon>Niveomyces</taxon>
    </lineage>
</organism>
<dbReference type="InterPro" id="IPR009057">
    <property type="entry name" value="Homeodomain-like_sf"/>
</dbReference>
<dbReference type="FunFam" id="1.10.10.10:FF:000087">
    <property type="entry name" value="Transcriptional adapter 2"/>
    <property type="match status" value="1"/>
</dbReference>
<feature type="region of interest" description="Disordered" evidence="1">
    <location>
        <begin position="177"/>
        <end position="235"/>
    </location>
</feature>
<dbReference type="OrthoDB" id="5598695at2759"/>
<dbReference type="SUPFAM" id="SSF46689">
    <property type="entry name" value="Homeodomain-like"/>
    <property type="match status" value="1"/>
</dbReference>
<feature type="domain" description="SWIRM" evidence="2">
    <location>
        <begin position="505"/>
        <end position="575"/>
    </location>
</feature>
<sequence>MARLPSLADRDHSLVASTSATAAPAFAAFEQTTEHNSVAMEPSVSSSSVSSSIFSLRPSLSSTSSAPSPFFLPKTPQRRPQTALFDQAAQASPAGSSTVSMEKGKGPACALAPDAKKSLDISNLMSPPEPDQFDSFSINNDEDDESRRGSIGNAASFLNCTPPTAASISRARSLNGVGGVPVPRNGPLSPPISPKDRKSSTASADTPLTVAQATRDPILYPAASDGSSSTSQSRPLFADADADAAGATPSTLLDDANQAATADVVNGHVAARSSTLFGRATPPRGEDYELVLYLKSEVMKRYMTNRRAWLEKEREQLRADRRAAADRSNRLRLLPYPAKSSSTPLQRVSAPRTNKPQHLLQGSQLSSLSQHPQQLHQHHQHHQHEHIQQQHRPSSLLPVQDGNSRVVKRVSRPAPASRAGVPPRIAPQVTGTPRHAPNGNGASMRIPGSSPEPRIRTAAPNREDKDFMSLPDYCPPLSTLPERTNNLKVDWKGNALDLSRDPYLHLLHRDEIGLAASLRLDCATYLTSKRRIFIRRLECARIGKEFRKTDAQQACKIDVNKASKLWTAYEKVGWLRIEHMRLFI</sequence>
<accession>A0A167UTE5</accession>
<dbReference type="Gene3D" id="1.10.10.10">
    <property type="entry name" value="Winged helix-like DNA-binding domain superfamily/Winged helix DNA-binding domain"/>
    <property type="match status" value="1"/>
</dbReference>
<evidence type="ECO:0000259" key="2">
    <source>
        <dbReference type="Pfam" id="PF04433"/>
    </source>
</evidence>
<feature type="compositionally biased region" description="Low complexity" evidence="1">
    <location>
        <begin position="57"/>
        <end position="73"/>
    </location>
</feature>
<feature type="region of interest" description="Disordered" evidence="1">
    <location>
        <begin position="57"/>
        <end position="158"/>
    </location>
</feature>
<dbReference type="AlphaFoldDB" id="A0A167UTE5"/>
<dbReference type="InterPro" id="IPR036388">
    <property type="entry name" value="WH-like_DNA-bd_sf"/>
</dbReference>
<evidence type="ECO:0000313" key="4">
    <source>
        <dbReference type="Proteomes" id="UP000076874"/>
    </source>
</evidence>
<dbReference type="EMBL" id="AZHD01000007">
    <property type="protein sequence ID" value="OAA61892.1"/>
    <property type="molecule type" value="Genomic_DNA"/>
</dbReference>
<name>A0A167UTE5_9HYPO</name>
<reference evidence="3 4" key="1">
    <citation type="journal article" date="2016" name="Genome Biol. Evol.">
        <title>Divergent and convergent evolution of fungal pathogenicity.</title>
        <authorList>
            <person name="Shang Y."/>
            <person name="Xiao G."/>
            <person name="Zheng P."/>
            <person name="Cen K."/>
            <person name="Zhan S."/>
            <person name="Wang C."/>
        </authorList>
    </citation>
    <scope>NUCLEOTIDE SEQUENCE [LARGE SCALE GENOMIC DNA]</scope>
    <source>
        <strain evidence="3 4">RCEF 264</strain>
    </source>
</reference>
<protein>
    <submittedName>
        <fullName evidence="3">Swirm domain containing protein</fullName>
    </submittedName>
</protein>
<dbReference type="GO" id="GO:0010468">
    <property type="term" value="P:regulation of gene expression"/>
    <property type="evidence" value="ECO:0007669"/>
    <property type="project" value="UniProtKB-ARBA"/>
</dbReference>
<feature type="compositionally biased region" description="Basic and acidic residues" evidence="1">
    <location>
        <begin position="320"/>
        <end position="329"/>
    </location>
</feature>
<comment type="caution">
    <text evidence="3">The sequence shown here is derived from an EMBL/GenBank/DDBJ whole genome shotgun (WGS) entry which is preliminary data.</text>
</comment>
<proteinExistence type="predicted"/>
<feature type="compositionally biased region" description="Low complexity" evidence="1">
    <location>
        <begin position="224"/>
        <end position="233"/>
    </location>
</feature>
<dbReference type="STRING" id="1081102.A0A167UTE5"/>
<feature type="compositionally biased region" description="Low complexity" evidence="1">
    <location>
        <begin position="357"/>
        <end position="375"/>
    </location>
</feature>
<evidence type="ECO:0000313" key="3">
    <source>
        <dbReference type="EMBL" id="OAA61892.1"/>
    </source>
</evidence>
<feature type="region of interest" description="Disordered" evidence="1">
    <location>
        <begin position="320"/>
        <end position="470"/>
    </location>
</feature>
<dbReference type="InterPro" id="IPR007526">
    <property type="entry name" value="SWIRM"/>
</dbReference>
<feature type="compositionally biased region" description="Polar residues" evidence="1">
    <location>
        <begin position="89"/>
        <end position="100"/>
    </location>
</feature>
<dbReference type="Pfam" id="PF04433">
    <property type="entry name" value="SWIRM"/>
    <property type="match status" value="1"/>
</dbReference>
<feature type="compositionally biased region" description="Polar residues" evidence="1">
    <location>
        <begin position="339"/>
        <end position="356"/>
    </location>
</feature>
<evidence type="ECO:0000256" key="1">
    <source>
        <dbReference type="SAM" id="MobiDB-lite"/>
    </source>
</evidence>
<keyword evidence="4" id="KW-1185">Reference proteome</keyword>
<gene>
    <name evidence="3" type="ORF">SPI_04751</name>
</gene>
<feature type="compositionally biased region" description="Polar residues" evidence="1">
    <location>
        <begin position="200"/>
        <end position="212"/>
    </location>
</feature>